<dbReference type="Proteomes" id="UP000290407">
    <property type="component" value="Unassembled WGS sequence"/>
</dbReference>
<proteinExistence type="predicted"/>
<keyword evidence="1" id="KW-0812">Transmembrane</keyword>
<feature type="transmembrane region" description="Helical" evidence="1">
    <location>
        <begin position="17"/>
        <end position="35"/>
    </location>
</feature>
<keyword evidence="1" id="KW-1133">Transmembrane helix</keyword>
<feature type="transmembrane region" description="Helical" evidence="1">
    <location>
        <begin position="128"/>
        <end position="149"/>
    </location>
</feature>
<comment type="caution">
    <text evidence="2">The sequence shown here is derived from an EMBL/GenBank/DDBJ whole genome shotgun (WGS) entry which is preliminary data.</text>
</comment>
<keyword evidence="3" id="KW-1185">Reference proteome</keyword>
<dbReference type="Pfam" id="PF13572">
    <property type="entry name" value="DUF4134"/>
    <property type="match status" value="1"/>
</dbReference>
<keyword evidence="1" id="KW-0472">Membrane</keyword>
<dbReference type="InterPro" id="IPR025408">
    <property type="entry name" value="DUF4134"/>
</dbReference>
<evidence type="ECO:0000313" key="2">
    <source>
        <dbReference type="EMBL" id="RYC66687.1"/>
    </source>
</evidence>
<gene>
    <name evidence="2" type="ORF">EQG79_28025</name>
</gene>
<feature type="transmembrane region" description="Helical" evidence="1">
    <location>
        <begin position="98"/>
        <end position="116"/>
    </location>
</feature>
<organism evidence="2 3">
    <name type="scientific">Spirosoma sordidisoli</name>
    <dbReference type="NCBI Taxonomy" id="2502893"/>
    <lineage>
        <taxon>Bacteria</taxon>
        <taxon>Pseudomonadati</taxon>
        <taxon>Bacteroidota</taxon>
        <taxon>Cytophagia</taxon>
        <taxon>Cytophagales</taxon>
        <taxon>Cytophagaceae</taxon>
        <taxon>Spirosoma</taxon>
    </lineage>
</organism>
<protein>
    <submittedName>
        <fullName evidence="2">DUF4134 domain-containing protein</fullName>
    </submittedName>
</protein>
<dbReference type="AlphaFoldDB" id="A0A4Q2UCE4"/>
<name>A0A4Q2UCE4_9BACT</name>
<dbReference type="EMBL" id="SBLB01000012">
    <property type="protein sequence ID" value="RYC66687.1"/>
    <property type="molecule type" value="Genomic_DNA"/>
</dbReference>
<reference evidence="2 3" key="1">
    <citation type="submission" date="2019-01" db="EMBL/GenBank/DDBJ databases">
        <title>Spirosoma flava sp. nov., a propanil-degrading bacterium isolated from herbicide-contaminated soil.</title>
        <authorList>
            <person name="Zhang L."/>
            <person name="Jiang J.-D."/>
        </authorList>
    </citation>
    <scope>NUCLEOTIDE SEQUENCE [LARGE SCALE GENOMIC DNA]</scope>
    <source>
        <strain evidence="2 3">TY50</strain>
    </source>
</reference>
<evidence type="ECO:0000256" key="1">
    <source>
        <dbReference type="SAM" id="Phobius"/>
    </source>
</evidence>
<accession>A0A4Q2UCE4</accession>
<evidence type="ECO:0000313" key="3">
    <source>
        <dbReference type="Proteomes" id="UP000290407"/>
    </source>
</evidence>
<sequence length="150" mass="16798">MILLYDEFQAYGQVKSIGLWLCAFGAIVAGFRIYQQWNRGEEVEGPVMLWLTGIAFCGGMVFLVDRFILSGAFSSSFGGSDYLAQTYTQSMAVESSRAALLLGIVMAIIGLIRVFQKFRRGDDDLYDFLFKWFGSLAFLFLMSTIISAML</sequence>
<feature type="transmembrane region" description="Helical" evidence="1">
    <location>
        <begin position="47"/>
        <end position="69"/>
    </location>
</feature>
<dbReference type="RefSeq" id="WP_129606099.1">
    <property type="nucleotide sequence ID" value="NZ_SBLB01000012.1"/>
</dbReference>